<feature type="region of interest" description="Disordered" evidence="2">
    <location>
        <begin position="105"/>
        <end position="163"/>
    </location>
</feature>
<organism evidence="3 4">
    <name type="scientific">Schizophyllum amplum</name>
    <dbReference type="NCBI Taxonomy" id="97359"/>
    <lineage>
        <taxon>Eukaryota</taxon>
        <taxon>Fungi</taxon>
        <taxon>Dikarya</taxon>
        <taxon>Basidiomycota</taxon>
        <taxon>Agaricomycotina</taxon>
        <taxon>Agaricomycetes</taxon>
        <taxon>Agaricomycetidae</taxon>
        <taxon>Agaricales</taxon>
        <taxon>Schizophyllaceae</taxon>
        <taxon>Schizophyllum</taxon>
    </lineage>
</organism>
<feature type="region of interest" description="Disordered" evidence="2">
    <location>
        <begin position="241"/>
        <end position="280"/>
    </location>
</feature>
<sequence length="420" mass="46545">MCISDIATASRTIDSGVALQPEDLLREIDNFREEISALQNKLAAVRQQRDYYRDLHILEMGNNEASRRAAVQMADLARRNQHIWDASSDLDERAMMSLDELFDDEDDQDDEVHEGEEECEDHAEHEDHVDDDDEEGDEQDTGLSVGDAKTRDGGDSSMGISPVDSGTESFHKCWCKKDPIDAWIALCEVMFAESEVQGTAMDARDAQFCVCAQCLAAPTNVLEDLSPLSLRMSPVDFSSNDAGRSPGWYEDSELSDQSISQRTRARARAPRPEDWQDGELELGEEYRVTDSCGLDFSRVVDDGLDDYQPGVYLSPSVSSICGSDMDLEEVFDESGIARMKSCARSDFCDDDGGSPRNLNAGLDDDFSFDDDLEEGGNEWDLPVLGEDFVNTMYSTRSLGDAWMLEGDSTMSSATAVSCVF</sequence>
<feature type="coiled-coil region" evidence="1">
    <location>
        <begin position="21"/>
        <end position="48"/>
    </location>
</feature>
<evidence type="ECO:0000313" key="4">
    <source>
        <dbReference type="Proteomes" id="UP000320762"/>
    </source>
</evidence>
<evidence type="ECO:0000256" key="1">
    <source>
        <dbReference type="SAM" id="Coils"/>
    </source>
</evidence>
<dbReference type="AlphaFoldDB" id="A0A550C1C8"/>
<gene>
    <name evidence="3" type="ORF">BD626DRAFT_634019</name>
</gene>
<accession>A0A550C1C8</accession>
<feature type="compositionally biased region" description="Acidic residues" evidence="2">
    <location>
        <begin position="105"/>
        <end position="121"/>
    </location>
</feature>
<comment type="caution">
    <text evidence="3">The sequence shown here is derived from an EMBL/GenBank/DDBJ whole genome shotgun (WGS) entry which is preliminary data.</text>
</comment>
<feature type="compositionally biased region" description="Acidic residues" evidence="2">
    <location>
        <begin position="129"/>
        <end position="140"/>
    </location>
</feature>
<name>A0A550C1C8_9AGAR</name>
<keyword evidence="4" id="KW-1185">Reference proteome</keyword>
<reference evidence="3 4" key="1">
    <citation type="journal article" date="2019" name="New Phytol.">
        <title>Comparative genomics reveals unique wood-decay strategies and fruiting body development in the Schizophyllaceae.</title>
        <authorList>
            <person name="Almasi E."/>
            <person name="Sahu N."/>
            <person name="Krizsan K."/>
            <person name="Balint B."/>
            <person name="Kovacs G.M."/>
            <person name="Kiss B."/>
            <person name="Cseklye J."/>
            <person name="Drula E."/>
            <person name="Henrissat B."/>
            <person name="Nagy I."/>
            <person name="Chovatia M."/>
            <person name="Adam C."/>
            <person name="LaButti K."/>
            <person name="Lipzen A."/>
            <person name="Riley R."/>
            <person name="Grigoriev I.V."/>
            <person name="Nagy L.G."/>
        </authorList>
    </citation>
    <scope>NUCLEOTIDE SEQUENCE [LARGE SCALE GENOMIC DNA]</scope>
    <source>
        <strain evidence="3 4">NL-1724</strain>
    </source>
</reference>
<evidence type="ECO:0000256" key="2">
    <source>
        <dbReference type="SAM" id="MobiDB-lite"/>
    </source>
</evidence>
<dbReference type="Proteomes" id="UP000320762">
    <property type="component" value="Unassembled WGS sequence"/>
</dbReference>
<proteinExistence type="predicted"/>
<dbReference type="EMBL" id="VDMD01000035">
    <property type="protein sequence ID" value="TRM58536.1"/>
    <property type="molecule type" value="Genomic_DNA"/>
</dbReference>
<protein>
    <submittedName>
        <fullName evidence="3">Uncharacterized protein</fullName>
    </submittedName>
</protein>
<evidence type="ECO:0000313" key="3">
    <source>
        <dbReference type="EMBL" id="TRM58536.1"/>
    </source>
</evidence>
<keyword evidence="1" id="KW-0175">Coiled coil</keyword>